<evidence type="ECO:0000256" key="1">
    <source>
        <dbReference type="ARBA" id="ARBA00001554"/>
    </source>
</evidence>
<dbReference type="Gene3D" id="3.30.1360.20">
    <property type="entry name" value="Transcriptional coactivator/pterin dehydratase"/>
    <property type="match status" value="1"/>
</dbReference>
<organism evidence="5 6">
    <name type="scientific">Salirhabdus euzebyi</name>
    <dbReference type="NCBI Taxonomy" id="394506"/>
    <lineage>
        <taxon>Bacteria</taxon>
        <taxon>Bacillati</taxon>
        <taxon>Bacillota</taxon>
        <taxon>Bacilli</taxon>
        <taxon>Bacillales</taxon>
        <taxon>Bacillaceae</taxon>
        <taxon>Salirhabdus</taxon>
    </lineage>
</organism>
<keyword evidence="4 5" id="KW-0456">Lyase</keyword>
<dbReference type="RefSeq" id="WP_174496800.1">
    <property type="nucleotide sequence ID" value="NZ_CADDWK010000009.1"/>
</dbReference>
<keyword evidence="6" id="KW-1185">Reference proteome</keyword>
<dbReference type="Pfam" id="PF01329">
    <property type="entry name" value="Pterin_4a"/>
    <property type="match status" value="1"/>
</dbReference>
<comment type="caution">
    <text evidence="5">The sequence shown here is derived from an EMBL/GenBank/DDBJ whole genome shotgun (WGS) entry which is preliminary data.</text>
</comment>
<dbReference type="GO" id="GO:0008124">
    <property type="term" value="F:4-alpha-hydroxytetrahydrobiopterin dehydratase activity"/>
    <property type="evidence" value="ECO:0007669"/>
    <property type="project" value="UniProtKB-EC"/>
</dbReference>
<evidence type="ECO:0000256" key="2">
    <source>
        <dbReference type="ARBA" id="ARBA00006472"/>
    </source>
</evidence>
<evidence type="ECO:0000256" key="3">
    <source>
        <dbReference type="ARBA" id="ARBA00013252"/>
    </source>
</evidence>
<gene>
    <name evidence="5" type="ORF">HNQ94_002550</name>
</gene>
<dbReference type="NCBIfam" id="NF002017">
    <property type="entry name" value="PRK00823.1-2"/>
    <property type="match status" value="1"/>
</dbReference>
<dbReference type="AlphaFoldDB" id="A0A841Q6F8"/>
<dbReference type="PANTHER" id="PTHR12599">
    <property type="entry name" value="PTERIN-4-ALPHA-CARBINOLAMINE DEHYDRATASE"/>
    <property type="match status" value="1"/>
</dbReference>
<comment type="catalytic activity">
    <reaction evidence="1">
        <text>(4aS,6R)-4a-hydroxy-L-erythro-5,6,7,8-tetrahydrobiopterin = (6R)-L-erythro-6,7-dihydrobiopterin + H2O</text>
        <dbReference type="Rhea" id="RHEA:11920"/>
        <dbReference type="ChEBI" id="CHEBI:15377"/>
        <dbReference type="ChEBI" id="CHEBI:15642"/>
        <dbReference type="ChEBI" id="CHEBI:43120"/>
        <dbReference type="EC" id="4.2.1.96"/>
    </reaction>
</comment>
<reference evidence="5 6" key="1">
    <citation type="submission" date="2020-08" db="EMBL/GenBank/DDBJ databases">
        <title>Genomic Encyclopedia of Type Strains, Phase IV (KMG-IV): sequencing the most valuable type-strain genomes for metagenomic binning, comparative biology and taxonomic classification.</title>
        <authorList>
            <person name="Goeker M."/>
        </authorList>
    </citation>
    <scope>NUCLEOTIDE SEQUENCE [LARGE SCALE GENOMIC DNA]</scope>
    <source>
        <strain evidence="5 6">DSM 19612</strain>
    </source>
</reference>
<dbReference type="EC" id="4.2.1.96" evidence="3"/>
<evidence type="ECO:0000256" key="4">
    <source>
        <dbReference type="ARBA" id="ARBA00023239"/>
    </source>
</evidence>
<dbReference type="EMBL" id="JACHGH010000007">
    <property type="protein sequence ID" value="MBB6454099.1"/>
    <property type="molecule type" value="Genomic_DNA"/>
</dbReference>
<evidence type="ECO:0000313" key="6">
    <source>
        <dbReference type="Proteomes" id="UP000581688"/>
    </source>
</evidence>
<dbReference type="Proteomes" id="UP000581688">
    <property type="component" value="Unassembled WGS sequence"/>
</dbReference>
<dbReference type="SUPFAM" id="SSF55248">
    <property type="entry name" value="PCD-like"/>
    <property type="match status" value="1"/>
</dbReference>
<sequence length="98" mass="11610">MERLAKEALAEELEYLSGWSIEDERWLVKRYRFTEFPTGIQFVNQIAELAEEVDHHPFINIEYKVVTIKLTSWRAKGLTDLDMKLAQNYDSIFLQVTE</sequence>
<protein>
    <recommendedName>
        <fullName evidence="3">4a-hydroxytetrahydrobiopterin dehydratase</fullName>
        <ecNumber evidence="3">4.2.1.96</ecNumber>
    </recommendedName>
</protein>
<proteinExistence type="inferred from homology"/>
<dbReference type="CDD" id="cd00488">
    <property type="entry name" value="PCD_DCoH"/>
    <property type="match status" value="1"/>
</dbReference>
<dbReference type="GO" id="GO:0006729">
    <property type="term" value="P:tetrahydrobiopterin biosynthetic process"/>
    <property type="evidence" value="ECO:0007669"/>
    <property type="project" value="InterPro"/>
</dbReference>
<evidence type="ECO:0000313" key="5">
    <source>
        <dbReference type="EMBL" id="MBB6454099.1"/>
    </source>
</evidence>
<comment type="similarity">
    <text evidence="2">Belongs to the pterin-4-alpha-carbinolamine dehydratase family.</text>
</comment>
<accession>A0A841Q6F8</accession>
<name>A0A841Q6F8_9BACI</name>
<dbReference type="InterPro" id="IPR001533">
    <property type="entry name" value="Pterin_deHydtase"/>
</dbReference>
<dbReference type="PANTHER" id="PTHR12599:SF0">
    <property type="entry name" value="PTERIN-4-ALPHA-CARBINOLAMINE DEHYDRATASE"/>
    <property type="match status" value="1"/>
</dbReference>
<dbReference type="InterPro" id="IPR036428">
    <property type="entry name" value="PCD_sf"/>
</dbReference>